<dbReference type="EMBL" id="CAXIEN010000115">
    <property type="protein sequence ID" value="CAL1278682.1"/>
    <property type="molecule type" value="Genomic_DNA"/>
</dbReference>
<dbReference type="Proteomes" id="UP001497382">
    <property type="component" value="Unassembled WGS sequence"/>
</dbReference>
<dbReference type="PANTHER" id="PTHR10516:SF443">
    <property type="entry name" value="FK506-BINDING PROTEIN 59-RELATED"/>
    <property type="match status" value="1"/>
</dbReference>
<sequence>MKKGEKCILYCHPDYAYGSKGSPPKIPENATLVFEVELFKWQMEDVSSDKDNGILRSIITEGEGYITPGEGSNVEGNYEMF</sequence>
<evidence type="ECO:0000256" key="3">
    <source>
        <dbReference type="ARBA" id="ARBA00023110"/>
    </source>
</evidence>
<comment type="catalytic activity">
    <reaction evidence="1 5">
        <text>[protein]-peptidylproline (omega=180) = [protein]-peptidylproline (omega=0)</text>
        <dbReference type="Rhea" id="RHEA:16237"/>
        <dbReference type="Rhea" id="RHEA-COMP:10747"/>
        <dbReference type="Rhea" id="RHEA-COMP:10748"/>
        <dbReference type="ChEBI" id="CHEBI:83833"/>
        <dbReference type="ChEBI" id="CHEBI:83834"/>
        <dbReference type="EC" id="5.2.1.8"/>
    </reaction>
</comment>
<dbReference type="Gene3D" id="3.10.50.40">
    <property type="match status" value="1"/>
</dbReference>
<keyword evidence="4 5" id="KW-0413">Isomerase</keyword>
<dbReference type="InterPro" id="IPR046357">
    <property type="entry name" value="PPIase_dom_sf"/>
</dbReference>
<dbReference type="SUPFAM" id="SSF54534">
    <property type="entry name" value="FKBP-like"/>
    <property type="match status" value="1"/>
</dbReference>
<evidence type="ECO:0000256" key="5">
    <source>
        <dbReference type="PROSITE-ProRule" id="PRU00277"/>
    </source>
</evidence>
<gene>
    <name evidence="7" type="ORF">LARSCL_LOCUS9930</name>
</gene>
<dbReference type="PANTHER" id="PTHR10516">
    <property type="entry name" value="PEPTIDYL-PROLYL CIS-TRANS ISOMERASE"/>
    <property type="match status" value="1"/>
</dbReference>
<feature type="domain" description="PPIase FKBP-type" evidence="6">
    <location>
        <begin position="1"/>
        <end position="42"/>
    </location>
</feature>
<evidence type="ECO:0000259" key="6">
    <source>
        <dbReference type="PROSITE" id="PS50059"/>
    </source>
</evidence>
<comment type="caution">
    <text evidence="7">The sequence shown here is derived from an EMBL/GenBank/DDBJ whole genome shotgun (WGS) entry which is preliminary data.</text>
</comment>
<dbReference type="AlphaFoldDB" id="A0AAV2A3R0"/>
<evidence type="ECO:0000313" key="8">
    <source>
        <dbReference type="Proteomes" id="UP001497382"/>
    </source>
</evidence>
<name>A0AAV2A3R0_9ARAC</name>
<reference evidence="7 8" key="1">
    <citation type="submission" date="2024-04" db="EMBL/GenBank/DDBJ databases">
        <authorList>
            <person name="Rising A."/>
            <person name="Reimegard J."/>
            <person name="Sonavane S."/>
            <person name="Akerstrom W."/>
            <person name="Nylinder S."/>
            <person name="Hedman E."/>
            <person name="Kallberg Y."/>
        </authorList>
    </citation>
    <scope>NUCLEOTIDE SEQUENCE [LARGE SCALE GENOMIC DNA]</scope>
</reference>
<protein>
    <recommendedName>
        <fullName evidence="2 5">peptidylprolyl isomerase</fullName>
        <ecNumber evidence="2 5">5.2.1.8</ecNumber>
    </recommendedName>
</protein>
<dbReference type="Pfam" id="PF00254">
    <property type="entry name" value="FKBP_C"/>
    <property type="match status" value="1"/>
</dbReference>
<dbReference type="InterPro" id="IPR001179">
    <property type="entry name" value="PPIase_FKBP_dom"/>
</dbReference>
<evidence type="ECO:0000256" key="1">
    <source>
        <dbReference type="ARBA" id="ARBA00000971"/>
    </source>
</evidence>
<evidence type="ECO:0000256" key="2">
    <source>
        <dbReference type="ARBA" id="ARBA00013194"/>
    </source>
</evidence>
<keyword evidence="8" id="KW-1185">Reference proteome</keyword>
<dbReference type="GO" id="GO:0003755">
    <property type="term" value="F:peptidyl-prolyl cis-trans isomerase activity"/>
    <property type="evidence" value="ECO:0007669"/>
    <property type="project" value="UniProtKB-KW"/>
</dbReference>
<organism evidence="7 8">
    <name type="scientific">Larinioides sclopetarius</name>
    <dbReference type="NCBI Taxonomy" id="280406"/>
    <lineage>
        <taxon>Eukaryota</taxon>
        <taxon>Metazoa</taxon>
        <taxon>Ecdysozoa</taxon>
        <taxon>Arthropoda</taxon>
        <taxon>Chelicerata</taxon>
        <taxon>Arachnida</taxon>
        <taxon>Araneae</taxon>
        <taxon>Araneomorphae</taxon>
        <taxon>Entelegynae</taxon>
        <taxon>Araneoidea</taxon>
        <taxon>Araneidae</taxon>
        <taxon>Larinioides</taxon>
    </lineage>
</organism>
<dbReference type="InterPro" id="IPR050689">
    <property type="entry name" value="FKBP-type_PPIase"/>
</dbReference>
<dbReference type="EC" id="5.2.1.8" evidence="2 5"/>
<evidence type="ECO:0000313" key="7">
    <source>
        <dbReference type="EMBL" id="CAL1278682.1"/>
    </source>
</evidence>
<accession>A0AAV2A3R0</accession>
<dbReference type="GO" id="GO:0005737">
    <property type="term" value="C:cytoplasm"/>
    <property type="evidence" value="ECO:0007669"/>
    <property type="project" value="TreeGrafter"/>
</dbReference>
<proteinExistence type="predicted"/>
<keyword evidence="3 5" id="KW-0697">Rotamase</keyword>
<evidence type="ECO:0000256" key="4">
    <source>
        <dbReference type="ARBA" id="ARBA00023235"/>
    </source>
</evidence>
<dbReference type="PROSITE" id="PS50059">
    <property type="entry name" value="FKBP_PPIASE"/>
    <property type="match status" value="1"/>
</dbReference>